<accession>X1U603</accession>
<organism evidence="2">
    <name type="scientific">marine sediment metagenome</name>
    <dbReference type="NCBI Taxonomy" id="412755"/>
    <lineage>
        <taxon>unclassified sequences</taxon>
        <taxon>metagenomes</taxon>
        <taxon>ecological metagenomes</taxon>
    </lineage>
</organism>
<gene>
    <name evidence="2" type="ORF">S12H4_53057</name>
</gene>
<proteinExistence type="predicted"/>
<dbReference type="InterPro" id="IPR009061">
    <property type="entry name" value="DNA-bd_dom_put_sf"/>
</dbReference>
<dbReference type="Gene3D" id="1.10.1660.10">
    <property type="match status" value="1"/>
</dbReference>
<reference evidence="2" key="1">
    <citation type="journal article" date="2014" name="Front. Microbiol.">
        <title>High frequency of phylogenetically diverse reductive dehalogenase-homologous genes in deep subseafloor sedimentary metagenomes.</title>
        <authorList>
            <person name="Kawai M."/>
            <person name="Futagami T."/>
            <person name="Toyoda A."/>
            <person name="Takaki Y."/>
            <person name="Nishi S."/>
            <person name="Hori S."/>
            <person name="Arai W."/>
            <person name="Tsubouchi T."/>
            <person name="Morono Y."/>
            <person name="Uchiyama I."/>
            <person name="Ito T."/>
            <person name="Fujiyama A."/>
            <person name="Inagaki F."/>
            <person name="Takami H."/>
        </authorList>
    </citation>
    <scope>NUCLEOTIDE SEQUENCE</scope>
    <source>
        <strain evidence="2">Expedition CK06-06</strain>
    </source>
</reference>
<dbReference type="AlphaFoldDB" id="X1U603"/>
<evidence type="ECO:0000259" key="1">
    <source>
        <dbReference type="Pfam" id="PF12728"/>
    </source>
</evidence>
<dbReference type="EMBL" id="BARW01033734">
    <property type="protein sequence ID" value="GAJ12929.1"/>
    <property type="molecule type" value="Genomic_DNA"/>
</dbReference>
<sequence>MVKIVIDMPDLYDTNEAARILGIGYATLYRWIKAGKLIPVRVDKRTLIPKSEIERLNKIKGQAS</sequence>
<comment type="caution">
    <text evidence="2">The sequence shown here is derived from an EMBL/GenBank/DDBJ whole genome shotgun (WGS) entry which is preliminary data.</text>
</comment>
<dbReference type="SUPFAM" id="SSF46955">
    <property type="entry name" value="Putative DNA-binding domain"/>
    <property type="match status" value="1"/>
</dbReference>
<protein>
    <recommendedName>
        <fullName evidence="1">Helix-turn-helix domain-containing protein</fullName>
    </recommendedName>
</protein>
<dbReference type="GO" id="GO:0003677">
    <property type="term" value="F:DNA binding"/>
    <property type="evidence" value="ECO:0007669"/>
    <property type="project" value="InterPro"/>
</dbReference>
<dbReference type="NCBIfam" id="TIGR01764">
    <property type="entry name" value="excise"/>
    <property type="match status" value="1"/>
</dbReference>
<dbReference type="InterPro" id="IPR010093">
    <property type="entry name" value="SinI_DNA-bd"/>
</dbReference>
<evidence type="ECO:0000313" key="2">
    <source>
        <dbReference type="EMBL" id="GAJ12929.1"/>
    </source>
</evidence>
<name>X1U603_9ZZZZ</name>
<dbReference type="InterPro" id="IPR041657">
    <property type="entry name" value="HTH_17"/>
</dbReference>
<feature type="domain" description="Helix-turn-helix" evidence="1">
    <location>
        <begin position="11"/>
        <end position="55"/>
    </location>
</feature>
<dbReference type="Pfam" id="PF12728">
    <property type="entry name" value="HTH_17"/>
    <property type="match status" value="1"/>
</dbReference>